<dbReference type="GO" id="GO:0000105">
    <property type="term" value="P:L-histidine biosynthetic process"/>
    <property type="evidence" value="ECO:0007669"/>
    <property type="project" value="UniProtKB-UniRule"/>
</dbReference>
<gene>
    <name evidence="8" type="primary">hisZ</name>
    <name evidence="11" type="ORF">SAMN05444392_10595</name>
</gene>
<protein>
    <recommendedName>
        <fullName evidence="5 8">ATP phosphoribosyltransferase regulatory subunit</fullName>
    </recommendedName>
</protein>
<evidence type="ECO:0000256" key="1">
    <source>
        <dbReference type="ARBA" id="ARBA00004496"/>
    </source>
</evidence>
<accession>A0A1M4XNN4</accession>
<comment type="subcellular location">
    <subcellularLocation>
        <location evidence="1 8">Cytoplasm</location>
    </subcellularLocation>
</comment>
<evidence type="ECO:0000256" key="8">
    <source>
        <dbReference type="HAMAP-Rule" id="MF_00125"/>
    </source>
</evidence>
<dbReference type="Pfam" id="PF13393">
    <property type="entry name" value="tRNA-synt_His"/>
    <property type="match status" value="1"/>
</dbReference>
<dbReference type="InterPro" id="IPR004517">
    <property type="entry name" value="HisZ"/>
</dbReference>
<dbReference type="SUPFAM" id="SSF55681">
    <property type="entry name" value="Class II aaRS and biotin synthetases"/>
    <property type="match status" value="1"/>
</dbReference>
<dbReference type="Proteomes" id="UP000184476">
    <property type="component" value="Unassembled WGS sequence"/>
</dbReference>
<feature type="binding site" evidence="9">
    <location>
        <begin position="269"/>
        <end position="270"/>
    </location>
    <ligand>
        <name>L-histidine</name>
        <dbReference type="ChEBI" id="CHEBI:57595"/>
    </ligand>
</feature>
<evidence type="ECO:0000313" key="12">
    <source>
        <dbReference type="Proteomes" id="UP000184476"/>
    </source>
</evidence>
<sequence>MVRPQSFEKPTGFRDFTPPFARKKRLLEERLQRQFSKWGYQEILTPTLEFYDTVGSASAVAEQRMFKCMDREGNTLVLKPDQTAPIARVVASLLKEEPLPIRLSYHSSVFRAQESETGRKAELLQSGIELIGLAGPEADVEVIRLAMEAVRACESTPFQIAIGHIGLLDTWLKERIEQNEQVIALKQALEQRNLAGYQQYVEQWINDQKLKDELLALLRVRKHPQESPFFQGSLQTDHQHLLDAWELLMALGEAESIVFDPSLTGNVGYYTGIVFEAYAADSGFPLLSGGRYDQLLSSFKRPLPATGFALQLDRLLEVSSLQEVEPSSTWVYYEQAYKQKAFLVAQEMREQGNVVILKRVDSILVDQEIDRDDLHVIYIGKE</sequence>
<feature type="binding site" evidence="9">
    <location>
        <position position="125"/>
    </location>
    <ligand>
        <name>L-histidine</name>
        <dbReference type="ChEBI" id="CHEBI:57595"/>
    </ligand>
</feature>
<evidence type="ECO:0000256" key="4">
    <source>
        <dbReference type="ARBA" id="ARBA00011496"/>
    </source>
</evidence>
<organism evidence="11 12">
    <name type="scientific">Seinonella peptonophila</name>
    <dbReference type="NCBI Taxonomy" id="112248"/>
    <lineage>
        <taxon>Bacteria</taxon>
        <taxon>Bacillati</taxon>
        <taxon>Bacillota</taxon>
        <taxon>Bacilli</taxon>
        <taxon>Bacillales</taxon>
        <taxon>Thermoactinomycetaceae</taxon>
        <taxon>Seinonella</taxon>
    </lineage>
</organism>
<dbReference type="PANTHER" id="PTHR43707">
    <property type="entry name" value="HISTIDYL-TRNA SYNTHETASE"/>
    <property type="match status" value="1"/>
</dbReference>
<dbReference type="NCBIfam" id="TIGR00443">
    <property type="entry name" value="hisZ_biosyn_reg"/>
    <property type="match status" value="1"/>
</dbReference>
<dbReference type="HAMAP" id="MF_00125">
    <property type="entry name" value="HisZ"/>
    <property type="match status" value="1"/>
</dbReference>
<dbReference type="GO" id="GO:0005737">
    <property type="term" value="C:cytoplasm"/>
    <property type="evidence" value="ECO:0007669"/>
    <property type="project" value="UniProtKB-SubCell"/>
</dbReference>
<comment type="subunit">
    <text evidence="4 8">Heteromultimer composed of HisG and HisZ subunits.</text>
</comment>
<dbReference type="RefSeq" id="WP_073154715.1">
    <property type="nucleotide sequence ID" value="NZ_FQVL01000005.1"/>
</dbReference>
<dbReference type="PROSITE" id="PS50862">
    <property type="entry name" value="AA_TRNA_LIGASE_II"/>
    <property type="match status" value="1"/>
</dbReference>
<evidence type="ECO:0000259" key="10">
    <source>
        <dbReference type="PROSITE" id="PS50862"/>
    </source>
</evidence>
<dbReference type="InterPro" id="IPR041715">
    <property type="entry name" value="HisRS-like_core"/>
</dbReference>
<comment type="similarity">
    <text evidence="3 8">Belongs to the class-II aminoacyl-tRNA synthetase family. HisZ subfamily.</text>
</comment>
<dbReference type="GO" id="GO:0004821">
    <property type="term" value="F:histidine-tRNA ligase activity"/>
    <property type="evidence" value="ECO:0007669"/>
    <property type="project" value="TreeGrafter"/>
</dbReference>
<dbReference type="AlphaFoldDB" id="A0A1M4XNN4"/>
<keyword evidence="8" id="KW-0028">Amino-acid biosynthesis</keyword>
<evidence type="ECO:0000256" key="3">
    <source>
        <dbReference type="ARBA" id="ARBA00005539"/>
    </source>
</evidence>
<dbReference type="PIRSF" id="PIRSF001549">
    <property type="entry name" value="His-tRNA_synth"/>
    <property type="match status" value="1"/>
</dbReference>
<name>A0A1M4XNN4_9BACL</name>
<comment type="pathway">
    <text evidence="2 8">Amino-acid biosynthesis; L-histidine biosynthesis; L-histidine from 5-phospho-alpha-D-ribose 1-diphosphate: step 1/9.</text>
</comment>
<keyword evidence="12" id="KW-1185">Reference proteome</keyword>
<dbReference type="CDD" id="cd00773">
    <property type="entry name" value="HisRS-like_core"/>
    <property type="match status" value="1"/>
</dbReference>
<keyword evidence="6 8" id="KW-0963">Cytoplasm</keyword>
<evidence type="ECO:0000256" key="7">
    <source>
        <dbReference type="ARBA" id="ARBA00025246"/>
    </source>
</evidence>
<evidence type="ECO:0000256" key="2">
    <source>
        <dbReference type="ARBA" id="ARBA00004667"/>
    </source>
</evidence>
<reference evidence="11 12" key="1">
    <citation type="submission" date="2016-11" db="EMBL/GenBank/DDBJ databases">
        <authorList>
            <person name="Jaros S."/>
            <person name="Januszkiewicz K."/>
            <person name="Wedrychowicz H."/>
        </authorList>
    </citation>
    <scope>NUCLEOTIDE SEQUENCE [LARGE SCALE GENOMIC DNA]</scope>
    <source>
        <strain evidence="11 12">DSM 44666</strain>
    </source>
</reference>
<dbReference type="InterPro" id="IPR045864">
    <property type="entry name" value="aa-tRNA-synth_II/BPL/LPL"/>
</dbReference>
<proteinExistence type="inferred from homology"/>
<feature type="binding site" evidence="9">
    <location>
        <position position="111"/>
    </location>
    <ligand>
        <name>L-histidine</name>
        <dbReference type="ChEBI" id="CHEBI:57595"/>
    </ligand>
</feature>
<feature type="domain" description="Aminoacyl-transfer RNA synthetases class-II family profile" evidence="10">
    <location>
        <begin position="27"/>
        <end position="316"/>
    </location>
</feature>
<dbReference type="EMBL" id="FQVL01000005">
    <property type="protein sequence ID" value="SHE95065.1"/>
    <property type="molecule type" value="Genomic_DNA"/>
</dbReference>
<keyword evidence="11" id="KW-0808">Transferase</keyword>
<dbReference type="InterPro" id="IPR004516">
    <property type="entry name" value="HisRS/HisZ"/>
</dbReference>
<evidence type="ECO:0000256" key="5">
    <source>
        <dbReference type="ARBA" id="ARBA00020397"/>
    </source>
</evidence>
<dbReference type="UniPathway" id="UPA00031">
    <property type="reaction ID" value="UER00006"/>
</dbReference>
<dbReference type="GO" id="GO:0140096">
    <property type="term" value="F:catalytic activity, acting on a protein"/>
    <property type="evidence" value="ECO:0007669"/>
    <property type="project" value="UniProtKB-ARBA"/>
</dbReference>
<dbReference type="GO" id="GO:0006427">
    <property type="term" value="P:histidyl-tRNA aminoacylation"/>
    <property type="evidence" value="ECO:0007669"/>
    <property type="project" value="TreeGrafter"/>
</dbReference>
<feature type="binding site" evidence="9">
    <location>
        <begin position="81"/>
        <end position="83"/>
    </location>
    <ligand>
        <name>L-histidine</name>
        <dbReference type="ChEBI" id="CHEBI:57595"/>
    </ligand>
</feature>
<dbReference type="Gene3D" id="3.30.930.10">
    <property type="entry name" value="Bira Bifunctional Protein, Domain 2"/>
    <property type="match status" value="1"/>
</dbReference>
<feature type="binding site" evidence="9">
    <location>
        <position position="129"/>
    </location>
    <ligand>
        <name>L-histidine</name>
        <dbReference type="ChEBI" id="CHEBI:57595"/>
    </ligand>
</feature>
<comment type="miscellaneous">
    <text evidence="8">This function is generally fulfilled by the C-terminal part of HisG, which is missing in some bacteria such as this one.</text>
</comment>
<comment type="function">
    <text evidence="7 8">Required for the first step of histidine biosynthesis. May allow the feedback regulation of ATP phosphoribosyltransferase activity by histidine.</text>
</comment>
<dbReference type="InterPro" id="IPR006195">
    <property type="entry name" value="aa-tRNA-synth_II"/>
</dbReference>
<dbReference type="STRING" id="112248.SAMN05444392_10595"/>
<evidence type="ECO:0000256" key="9">
    <source>
        <dbReference type="PIRSR" id="PIRSR001549-1"/>
    </source>
</evidence>
<dbReference type="GO" id="GO:0016757">
    <property type="term" value="F:glycosyltransferase activity"/>
    <property type="evidence" value="ECO:0007669"/>
    <property type="project" value="UniProtKB-KW"/>
</dbReference>
<keyword evidence="8" id="KW-0368">Histidine biosynthesis</keyword>
<keyword evidence="11" id="KW-0328">Glycosyltransferase</keyword>
<evidence type="ECO:0000313" key="11">
    <source>
        <dbReference type="EMBL" id="SHE95065.1"/>
    </source>
</evidence>
<dbReference type="PANTHER" id="PTHR43707:SF1">
    <property type="entry name" value="HISTIDINE--TRNA LIGASE, MITOCHONDRIAL-RELATED"/>
    <property type="match status" value="1"/>
</dbReference>
<evidence type="ECO:0000256" key="6">
    <source>
        <dbReference type="ARBA" id="ARBA00022490"/>
    </source>
</evidence>